<dbReference type="Proteomes" id="UP000789525">
    <property type="component" value="Unassembled WGS sequence"/>
</dbReference>
<evidence type="ECO:0000313" key="2">
    <source>
        <dbReference type="Proteomes" id="UP000789525"/>
    </source>
</evidence>
<sequence>MEFNQCNLVKFFRFLFCRDIFSSKNDFPFLFDSEGTIKDINGIFDENNKVAQPLVELRKNIEKFLNLNVLGGGQYKTAFETTERNYPSEIPPECHESDKTYRERYIIAQTYITGWKTCIDEMQDCQKMCDKLDRYYNDTVNGIYSKMNEVLCQLTELNSLVREKTNEYNKIYKDTTRQLNRLKMGRAPAYKNQPQECSKCKGPYAYLKWCKSCESEQLMKQFARWINGIDNSMVEFVQDSLLNIKYPNGHIEWIPFEQFSNVEFINKGGFGIVYKANWVEGLGSWDYVLGERVRYKNTPVALKILIESNKELSPSFFNEIKAYMKSSSSTVLRCYGVSREPTTGDYIMVLPFAHGSDLNNYLKENATNLNWIDRLDILRHILFGLLDIHRENLFNNDPTSPIVKQFVESKLDLLDVAYNLTESKHSSRDLSKSRETLRSHGSYTYTYSEDDEPKTKAENG</sequence>
<gene>
    <name evidence="1" type="ORF">ACOLOM_LOCUS130</name>
</gene>
<comment type="caution">
    <text evidence="1">The sequence shown here is derived from an EMBL/GenBank/DDBJ whole genome shotgun (WGS) entry which is preliminary data.</text>
</comment>
<name>A0ACA9JW42_9GLOM</name>
<dbReference type="EMBL" id="CAJVPT010000134">
    <property type="protein sequence ID" value="CAG8439387.1"/>
    <property type="molecule type" value="Genomic_DNA"/>
</dbReference>
<keyword evidence="2" id="KW-1185">Reference proteome</keyword>
<organism evidence="1 2">
    <name type="scientific">Acaulospora colombiana</name>
    <dbReference type="NCBI Taxonomy" id="27376"/>
    <lineage>
        <taxon>Eukaryota</taxon>
        <taxon>Fungi</taxon>
        <taxon>Fungi incertae sedis</taxon>
        <taxon>Mucoromycota</taxon>
        <taxon>Glomeromycotina</taxon>
        <taxon>Glomeromycetes</taxon>
        <taxon>Diversisporales</taxon>
        <taxon>Acaulosporaceae</taxon>
        <taxon>Acaulospora</taxon>
    </lineage>
</organism>
<reference evidence="1" key="1">
    <citation type="submission" date="2021-06" db="EMBL/GenBank/DDBJ databases">
        <authorList>
            <person name="Kallberg Y."/>
            <person name="Tangrot J."/>
            <person name="Rosling A."/>
        </authorList>
    </citation>
    <scope>NUCLEOTIDE SEQUENCE</scope>
    <source>
        <strain evidence="1">CL356</strain>
    </source>
</reference>
<accession>A0ACA9JW42</accession>
<protein>
    <submittedName>
        <fullName evidence="1">3351_t:CDS:1</fullName>
    </submittedName>
</protein>
<proteinExistence type="predicted"/>
<evidence type="ECO:0000313" key="1">
    <source>
        <dbReference type="EMBL" id="CAG8439387.1"/>
    </source>
</evidence>